<evidence type="ECO:0000256" key="4">
    <source>
        <dbReference type="ARBA" id="ARBA00022833"/>
    </source>
</evidence>
<evidence type="ECO:0000313" key="10">
    <source>
        <dbReference type="Proteomes" id="UP001166093"/>
    </source>
</evidence>
<dbReference type="PROSITE" id="PS00028">
    <property type="entry name" value="ZINC_FINGER_C2H2_1"/>
    <property type="match status" value="8"/>
</dbReference>
<dbReference type="SMART" id="SM00355">
    <property type="entry name" value="ZnF_C2H2"/>
    <property type="match status" value="9"/>
</dbReference>
<keyword evidence="2" id="KW-0677">Repeat</keyword>
<accession>A0ABS2XW72</accession>
<keyword evidence="4" id="KW-0862">Zinc</keyword>
<dbReference type="InterPro" id="IPR013087">
    <property type="entry name" value="Znf_C2H2_type"/>
</dbReference>
<evidence type="ECO:0000256" key="2">
    <source>
        <dbReference type="ARBA" id="ARBA00022737"/>
    </source>
</evidence>
<keyword evidence="1" id="KW-0479">Metal-binding</keyword>
<feature type="region of interest" description="Disordered" evidence="7">
    <location>
        <begin position="75"/>
        <end position="122"/>
    </location>
</feature>
<dbReference type="EMBL" id="JAAWVQ010077754">
    <property type="protein sequence ID" value="MBN3278205.1"/>
    <property type="molecule type" value="Genomic_DNA"/>
</dbReference>
<feature type="domain" description="C2H2-type" evidence="8">
    <location>
        <begin position="296"/>
        <end position="323"/>
    </location>
</feature>
<feature type="domain" description="C2H2-type" evidence="8">
    <location>
        <begin position="352"/>
        <end position="379"/>
    </location>
</feature>
<dbReference type="PANTHER" id="PTHR24388">
    <property type="entry name" value="ZINC FINGER PROTEIN"/>
    <property type="match status" value="1"/>
</dbReference>
<sequence>MREGLHIVIVHLSLTQTDKVLVIMDMKESLKMEPVSIKEEVIEEECFCIPQRVTEQTSVGEEDPDVRAVHIKEEAQELDPRSEQCSDGPAPLGSVHVKEQDTCSSAEEEGPDLESAQGEYRPSQLESLQIVQVEIVDVKEENPGEETTTNEVEELPSTHCKTSGADPKCQAHSCPHCEISFTRKQYLEKHIKGTHREEYVQMLRAPSSQVCHHCTVCGKTFSKSGNLKAHQRIHTGEMLYHCTECGKGFSQLGNLKTHQRIHTGESPYSCSECGRSFRVLGNLKKHQRIHTGETPYHCTDCERSFSRLETLKVHKRIHTGETPYCCSECGTFFSHSTTLKAHQRVHSGETPYSCTVCGKSFNRSGNLKQHHRIHTGEAPYHCSVCGKNFRISGDLKKHKRIHTGEKPYYCTECGKRFTYLYQLKIHSCGCV</sequence>
<evidence type="ECO:0000256" key="5">
    <source>
        <dbReference type="ARBA" id="ARBA00023242"/>
    </source>
</evidence>
<evidence type="ECO:0000313" key="9">
    <source>
        <dbReference type="EMBL" id="MBN3278205.1"/>
    </source>
</evidence>
<feature type="domain" description="C2H2-type" evidence="8">
    <location>
        <begin position="172"/>
        <end position="200"/>
    </location>
</feature>
<dbReference type="Gene3D" id="3.30.160.60">
    <property type="entry name" value="Classic Zinc Finger"/>
    <property type="match status" value="9"/>
</dbReference>
<feature type="domain" description="C2H2-type" evidence="8">
    <location>
        <begin position="408"/>
        <end position="431"/>
    </location>
</feature>
<comment type="caution">
    <text evidence="9">The sequence shown here is derived from an EMBL/GenBank/DDBJ whole genome shotgun (WGS) entry which is preliminary data.</text>
</comment>
<keyword evidence="10" id="KW-1185">Reference proteome</keyword>
<evidence type="ECO:0000256" key="6">
    <source>
        <dbReference type="PROSITE-ProRule" id="PRU00042"/>
    </source>
</evidence>
<protein>
    <submittedName>
        <fullName evidence="9">ZNF79 protein</fullName>
    </submittedName>
</protein>
<feature type="non-terminal residue" evidence="9">
    <location>
        <position position="431"/>
    </location>
</feature>
<feature type="domain" description="C2H2-type" evidence="8">
    <location>
        <begin position="324"/>
        <end position="351"/>
    </location>
</feature>
<feature type="domain" description="C2H2-type" evidence="8">
    <location>
        <begin position="380"/>
        <end position="407"/>
    </location>
</feature>
<feature type="domain" description="C2H2-type" evidence="8">
    <location>
        <begin position="268"/>
        <end position="295"/>
    </location>
</feature>
<feature type="domain" description="C2H2-type" evidence="8">
    <location>
        <begin position="212"/>
        <end position="239"/>
    </location>
</feature>
<dbReference type="Proteomes" id="UP001166093">
    <property type="component" value="Unassembled WGS sequence"/>
</dbReference>
<keyword evidence="5" id="KW-0539">Nucleus</keyword>
<evidence type="ECO:0000256" key="7">
    <source>
        <dbReference type="SAM" id="MobiDB-lite"/>
    </source>
</evidence>
<dbReference type="InterPro" id="IPR036236">
    <property type="entry name" value="Znf_C2H2_sf"/>
</dbReference>
<dbReference type="InterPro" id="IPR050527">
    <property type="entry name" value="Snail/Krueppel_Znf"/>
</dbReference>
<evidence type="ECO:0000256" key="1">
    <source>
        <dbReference type="ARBA" id="ARBA00022723"/>
    </source>
</evidence>
<dbReference type="PANTHER" id="PTHR24388:SF99">
    <property type="entry name" value="GASTRULA ZINC FINGER PROTEIN XLCGF52.1-LIKE ISOFORM X1-RELATED"/>
    <property type="match status" value="1"/>
</dbReference>
<gene>
    <name evidence="9" type="primary">Znf79_8</name>
    <name evidence="9" type="ORF">GTO93_0007099</name>
</gene>
<keyword evidence="3 6" id="KW-0863">Zinc-finger</keyword>
<name>A0ABS2XW72_POLSP</name>
<proteinExistence type="predicted"/>
<feature type="domain" description="C2H2-type" evidence="8">
    <location>
        <begin position="240"/>
        <end position="267"/>
    </location>
</feature>
<evidence type="ECO:0000256" key="3">
    <source>
        <dbReference type="ARBA" id="ARBA00022771"/>
    </source>
</evidence>
<organism evidence="9 10">
    <name type="scientific">Polyodon spathula</name>
    <name type="common">North American paddlefish</name>
    <name type="synonym">Squalus spathula</name>
    <dbReference type="NCBI Taxonomy" id="7913"/>
    <lineage>
        <taxon>Eukaryota</taxon>
        <taxon>Metazoa</taxon>
        <taxon>Chordata</taxon>
        <taxon>Craniata</taxon>
        <taxon>Vertebrata</taxon>
        <taxon>Euteleostomi</taxon>
        <taxon>Actinopterygii</taxon>
        <taxon>Chondrostei</taxon>
        <taxon>Acipenseriformes</taxon>
        <taxon>Polyodontidae</taxon>
        <taxon>Polyodon</taxon>
    </lineage>
</organism>
<feature type="compositionally biased region" description="Basic and acidic residues" evidence="7">
    <location>
        <begin position="75"/>
        <end position="84"/>
    </location>
</feature>
<dbReference type="PROSITE" id="PS50157">
    <property type="entry name" value="ZINC_FINGER_C2H2_2"/>
    <property type="match status" value="9"/>
</dbReference>
<dbReference type="SUPFAM" id="SSF57667">
    <property type="entry name" value="beta-beta-alpha zinc fingers"/>
    <property type="match status" value="4"/>
</dbReference>
<evidence type="ECO:0000259" key="8">
    <source>
        <dbReference type="PROSITE" id="PS50157"/>
    </source>
</evidence>
<reference evidence="9" key="1">
    <citation type="journal article" date="2021" name="Cell">
        <title>Tracing the genetic footprints of vertebrate landing in non-teleost ray-finned fishes.</title>
        <authorList>
            <person name="Bi X."/>
            <person name="Wang K."/>
            <person name="Yang L."/>
            <person name="Pan H."/>
            <person name="Jiang H."/>
            <person name="Wei Q."/>
            <person name="Fang M."/>
            <person name="Yu H."/>
            <person name="Zhu C."/>
            <person name="Cai Y."/>
            <person name="He Y."/>
            <person name="Gan X."/>
            <person name="Zeng H."/>
            <person name="Yu D."/>
            <person name="Zhu Y."/>
            <person name="Jiang H."/>
            <person name="Qiu Q."/>
            <person name="Yang H."/>
            <person name="Zhang Y.E."/>
            <person name="Wang W."/>
            <person name="Zhu M."/>
            <person name="He S."/>
            <person name="Zhang G."/>
        </authorList>
    </citation>
    <scope>NUCLEOTIDE SEQUENCE</scope>
    <source>
        <strain evidence="9">Pddl_001</strain>
    </source>
</reference>
<feature type="non-terminal residue" evidence="9">
    <location>
        <position position="1"/>
    </location>
</feature>
<dbReference type="Pfam" id="PF00096">
    <property type="entry name" value="zf-C2H2"/>
    <property type="match status" value="9"/>
</dbReference>